<dbReference type="SUPFAM" id="SSF53850">
    <property type="entry name" value="Periplasmic binding protein-like II"/>
    <property type="match status" value="1"/>
</dbReference>
<dbReference type="Pfam" id="PF09084">
    <property type="entry name" value="NMT1"/>
    <property type="match status" value="1"/>
</dbReference>
<dbReference type="AlphaFoldDB" id="A0AAI9IA53"/>
<keyword evidence="1" id="KW-0732">Signal</keyword>
<gene>
    <name evidence="3" type="ORF">HFRIS_022773</name>
</gene>
<name>A0AAI9IA53_9BURK</name>
<dbReference type="RefSeq" id="WP_006465357.1">
    <property type="nucleotide sequence ID" value="NZ_AEEC02000051.1"/>
</dbReference>
<organism evidence="3 4">
    <name type="scientific">Herbaspirillum frisingense GSF30</name>
    <dbReference type="NCBI Taxonomy" id="864073"/>
    <lineage>
        <taxon>Bacteria</taxon>
        <taxon>Pseudomonadati</taxon>
        <taxon>Pseudomonadota</taxon>
        <taxon>Betaproteobacteria</taxon>
        <taxon>Burkholderiales</taxon>
        <taxon>Oxalobacteraceae</taxon>
        <taxon>Herbaspirillum</taxon>
    </lineage>
</organism>
<evidence type="ECO:0000313" key="4">
    <source>
        <dbReference type="Proteomes" id="UP000006772"/>
    </source>
</evidence>
<feature type="domain" description="SsuA/THI5-like" evidence="2">
    <location>
        <begin position="45"/>
        <end position="260"/>
    </location>
</feature>
<dbReference type="InterPro" id="IPR006311">
    <property type="entry name" value="TAT_signal"/>
</dbReference>
<evidence type="ECO:0000256" key="1">
    <source>
        <dbReference type="SAM" id="SignalP"/>
    </source>
</evidence>
<evidence type="ECO:0000259" key="2">
    <source>
        <dbReference type="Pfam" id="PF09084"/>
    </source>
</evidence>
<dbReference type="PANTHER" id="PTHR30024">
    <property type="entry name" value="ALIPHATIC SULFONATES-BINDING PROTEIN-RELATED"/>
    <property type="match status" value="1"/>
</dbReference>
<reference evidence="3 4" key="1">
    <citation type="journal article" date="2013" name="Front. Microbiol.">
        <title>The genome of the endophytic bacterium H. frisingense GSF30(T) identifies diverse strategies in the Herbaspirillum genus to interact with plants.</title>
        <authorList>
            <person name="Straub D."/>
            <person name="Rothballer M."/>
            <person name="Hartmann A."/>
            <person name="Ludewig U."/>
        </authorList>
    </citation>
    <scope>NUCLEOTIDE SEQUENCE [LARGE SCALE GENOMIC DNA]</scope>
    <source>
        <strain evidence="3 4">GSF30</strain>
    </source>
</reference>
<dbReference type="Gene3D" id="3.40.190.10">
    <property type="entry name" value="Periplasmic binding protein-like II"/>
    <property type="match status" value="3"/>
</dbReference>
<dbReference type="InterPro" id="IPR015168">
    <property type="entry name" value="SsuA/THI5"/>
</dbReference>
<protein>
    <submittedName>
        <fullName evidence="3">ABC transporter substrate-binding protein</fullName>
    </submittedName>
</protein>
<comment type="caution">
    <text evidence="3">The sequence shown here is derived from an EMBL/GenBank/DDBJ whole genome shotgun (WGS) entry which is preliminary data.</text>
</comment>
<feature type="chain" id="PRO_5042567362" evidence="1">
    <location>
        <begin position="30"/>
        <end position="333"/>
    </location>
</feature>
<dbReference type="EMBL" id="AEEC02000051">
    <property type="protein sequence ID" value="EOA02411.1"/>
    <property type="molecule type" value="Genomic_DNA"/>
</dbReference>
<proteinExistence type="predicted"/>
<sequence length="333" mass="35898">MNQNRRRVMKQVITLAAAGAAGLPLVASAAAPTVINYGGSAWLGHYSAYIAMKTGLMTKHGIDLRWQAFSTSSARMAAVMAGNVDIAGTGVVSALALMASGARQFQLIATPNNFGRAEGLLVRDGIKELADLKGKKIGVTYASSAHVLLLDVLSQAGINPDKDVAIINLPATELLTAYKANQIDAAAAWTPTFDRIRALPGTRLLFDDSAFSLYKSYKMSPGPDVLLTRSSFGKDNPAAVKSFMQAIFEANAMLTQKPEESARILLELTSLSMEEQLGVIKQTEWFTLADQKALMSDPGNFIVGLQKLAEMLVKLKQVDSMPQVRQWVNTTYL</sequence>
<dbReference type="Proteomes" id="UP000006772">
    <property type="component" value="Unassembled WGS sequence"/>
</dbReference>
<feature type="signal peptide" evidence="1">
    <location>
        <begin position="1"/>
        <end position="29"/>
    </location>
</feature>
<evidence type="ECO:0000313" key="3">
    <source>
        <dbReference type="EMBL" id="EOA02411.1"/>
    </source>
</evidence>
<accession>A0AAI9IA53</accession>
<dbReference type="PROSITE" id="PS51318">
    <property type="entry name" value="TAT"/>
    <property type="match status" value="1"/>
</dbReference>